<name>A0A8H6SK03_MYCCL</name>
<evidence type="ECO:0000313" key="3">
    <source>
        <dbReference type="Proteomes" id="UP000613580"/>
    </source>
</evidence>
<accession>A0A8H6SK03</accession>
<reference evidence="2" key="1">
    <citation type="submission" date="2020-05" db="EMBL/GenBank/DDBJ databases">
        <title>Mycena genomes resolve the evolution of fungal bioluminescence.</title>
        <authorList>
            <person name="Tsai I.J."/>
        </authorList>
    </citation>
    <scope>NUCLEOTIDE SEQUENCE</scope>
    <source>
        <strain evidence="2">110903Hualien_Pintung</strain>
    </source>
</reference>
<dbReference type="AlphaFoldDB" id="A0A8H6SK03"/>
<protein>
    <submittedName>
        <fullName evidence="2">F-box domain-containing protein</fullName>
    </submittedName>
</protein>
<dbReference type="InterPro" id="IPR001810">
    <property type="entry name" value="F-box_dom"/>
</dbReference>
<keyword evidence="3" id="KW-1185">Reference proteome</keyword>
<feature type="domain" description="F-box" evidence="1">
    <location>
        <begin position="1"/>
        <end position="46"/>
    </location>
</feature>
<evidence type="ECO:0000313" key="2">
    <source>
        <dbReference type="EMBL" id="KAF7300413.1"/>
    </source>
</evidence>
<dbReference type="SMART" id="SM00256">
    <property type="entry name" value="FBOX"/>
    <property type="match status" value="1"/>
</dbReference>
<sequence length="551" mass="60743">MRLDQLPEDVLIEILGWLDVASTLRMSQANSNLRRVALGLHVWREILRDLISRGFIRTDKRHREYVNTFSTQQIIQLVKSSTQGPAAAGSSAGGGRIHKALSMLGLSHTTQQHLAPAGVLMLYPEVHPADGSRFPHWSNATVLGAGGEYIFFLGFHTVFCWGVDSDELRWTHTPSQDVGSRRARSFSVKIQEGGRRAIVVLCFYDAEGSLVADIVNLELNLKRLTSETLMSVCLPQSVSNVEISIFSPLVSFSINRGSTHVVVDWEAHKCCVVTRAPGRNLSFKLIHGYIVFAETSRHRQSAERDHHVILGVLSHAYFEGHWTENTDCRQTTGVLTFAASESDAIVCSTSIELPPTPIVTPLSNYLWVLESPIQHAAYRIWLCIPRSRNVAEMTYEMYSYQLTSSHPAGDGVGVGLPQLMLIPRNSGGISRAPLSQLQNRGLNPPHGMWYSGHRLSFVRWTGPRRGAGHVASSGQFQILPPVESMVTFRPTPNPHPNATANANSSSNSFSGIPQVRSVVDLPQAQSIVDVAPYSNGVLYATESAIQLCYFS</sequence>
<gene>
    <name evidence="2" type="ORF">HMN09_00925000</name>
</gene>
<dbReference type="Proteomes" id="UP000613580">
    <property type="component" value="Unassembled WGS sequence"/>
</dbReference>
<dbReference type="OrthoDB" id="3059259at2759"/>
<dbReference type="SUPFAM" id="SSF81383">
    <property type="entry name" value="F-box domain"/>
    <property type="match status" value="1"/>
</dbReference>
<comment type="caution">
    <text evidence="2">The sequence shown here is derived from an EMBL/GenBank/DDBJ whole genome shotgun (WGS) entry which is preliminary data.</text>
</comment>
<dbReference type="PROSITE" id="PS50181">
    <property type="entry name" value="FBOX"/>
    <property type="match status" value="1"/>
</dbReference>
<dbReference type="InterPro" id="IPR036047">
    <property type="entry name" value="F-box-like_dom_sf"/>
</dbReference>
<proteinExistence type="predicted"/>
<dbReference type="Pfam" id="PF12937">
    <property type="entry name" value="F-box-like"/>
    <property type="match status" value="1"/>
</dbReference>
<dbReference type="Gene3D" id="1.20.1280.50">
    <property type="match status" value="1"/>
</dbReference>
<evidence type="ECO:0000259" key="1">
    <source>
        <dbReference type="PROSITE" id="PS50181"/>
    </source>
</evidence>
<organism evidence="2 3">
    <name type="scientific">Mycena chlorophos</name>
    <name type="common">Agaric fungus</name>
    <name type="synonym">Agaricus chlorophos</name>
    <dbReference type="NCBI Taxonomy" id="658473"/>
    <lineage>
        <taxon>Eukaryota</taxon>
        <taxon>Fungi</taxon>
        <taxon>Dikarya</taxon>
        <taxon>Basidiomycota</taxon>
        <taxon>Agaricomycotina</taxon>
        <taxon>Agaricomycetes</taxon>
        <taxon>Agaricomycetidae</taxon>
        <taxon>Agaricales</taxon>
        <taxon>Marasmiineae</taxon>
        <taxon>Mycenaceae</taxon>
        <taxon>Mycena</taxon>
    </lineage>
</organism>
<dbReference type="EMBL" id="JACAZE010000013">
    <property type="protein sequence ID" value="KAF7300413.1"/>
    <property type="molecule type" value="Genomic_DNA"/>
</dbReference>